<sequence length="213" mass="22169">MVISACLAGLFLLTGCLGSVPPVERYLRVETVATGCAEGRANAAATQPVVVAVMELTALDNLDRPAVLVADGNVLVPSTRWYWEGAPQDVVGAGIIRAVNCLPDVAGVLKYRPRVEHQAVLAGSVTAFNVQRKNGLRFVAGVRLEIWTKDARRLVASREFRAEIPVASETPEAIADAASQAVSDIAAAAADWLATGTGGPLAAAVAGEVEQGK</sequence>
<dbReference type="InterPro" id="IPR005586">
    <property type="entry name" value="ABC_trans_aux"/>
</dbReference>
<proteinExistence type="predicted"/>
<evidence type="ECO:0000259" key="1">
    <source>
        <dbReference type="Pfam" id="PF03886"/>
    </source>
</evidence>
<dbReference type="EMBL" id="LNQE01000292">
    <property type="protein sequence ID" value="KUG27753.1"/>
    <property type="molecule type" value="Genomic_DNA"/>
</dbReference>
<organism evidence="2">
    <name type="scientific">hydrocarbon metagenome</name>
    <dbReference type="NCBI Taxonomy" id="938273"/>
    <lineage>
        <taxon>unclassified sequences</taxon>
        <taxon>metagenomes</taxon>
        <taxon>ecological metagenomes</taxon>
    </lineage>
</organism>
<protein>
    <recommendedName>
        <fullName evidence="1">ABC-type transport auxiliary lipoprotein component domain-containing protein</fullName>
    </recommendedName>
</protein>
<reference evidence="2" key="1">
    <citation type="journal article" date="2015" name="Proc. Natl. Acad. Sci. U.S.A.">
        <title>Networks of energetic and metabolic interactions define dynamics in microbial communities.</title>
        <authorList>
            <person name="Embree M."/>
            <person name="Liu J.K."/>
            <person name="Al-Bassam M.M."/>
            <person name="Zengler K."/>
        </authorList>
    </citation>
    <scope>NUCLEOTIDE SEQUENCE</scope>
</reference>
<feature type="domain" description="ABC-type transport auxiliary lipoprotein component" evidence="1">
    <location>
        <begin position="41"/>
        <end position="189"/>
    </location>
</feature>
<name>A0A0W8G3V0_9ZZZZ</name>
<dbReference type="Gene3D" id="3.40.50.10610">
    <property type="entry name" value="ABC-type transport auxiliary lipoprotein component"/>
    <property type="match status" value="1"/>
</dbReference>
<evidence type="ECO:0000313" key="2">
    <source>
        <dbReference type="EMBL" id="KUG27753.1"/>
    </source>
</evidence>
<gene>
    <name evidence="2" type="ORF">ASZ90_002400</name>
</gene>
<comment type="caution">
    <text evidence="2">The sequence shown here is derived from an EMBL/GenBank/DDBJ whole genome shotgun (WGS) entry which is preliminary data.</text>
</comment>
<dbReference type="AlphaFoldDB" id="A0A0W8G3V0"/>
<accession>A0A0W8G3V0</accession>
<dbReference type="SUPFAM" id="SSF159594">
    <property type="entry name" value="XCC0632-like"/>
    <property type="match status" value="1"/>
</dbReference>
<dbReference type="Pfam" id="PF03886">
    <property type="entry name" value="ABC_trans_aux"/>
    <property type="match status" value="1"/>
</dbReference>